<accession>A0A0C3S9W5</accession>
<keyword evidence="3" id="KW-1185">Reference proteome</keyword>
<dbReference type="HOGENOM" id="CLU_2638898_0_0_1"/>
<reference evidence="2 3" key="1">
    <citation type="journal article" date="2014" name="PLoS Genet.">
        <title>Analysis of the Phlebiopsis gigantea genome, transcriptome and secretome provides insight into its pioneer colonization strategies of wood.</title>
        <authorList>
            <person name="Hori C."/>
            <person name="Ishida T."/>
            <person name="Igarashi K."/>
            <person name="Samejima M."/>
            <person name="Suzuki H."/>
            <person name="Master E."/>
            <person name="Ferreira P."/>
            <person name="Ruiz-Duenas F.J."/>
            <person name="Held B."/>
            <person name="Canessa P."/>
            <person name="Larrondo L.F."/>
            <person name="Schmoll M."/>
            <person name="Druzhinina I.S."/>
            <person name="Kubicek C.P."/>
            <person name="Gaskell J.A."/>
            <person name="Kersten P."/>
            <person name="St John F."/>
            <person name="Glasner J."/>
            <person name="Sabat G."/>
            <person name="Splinter BonDurant S."/>
            <person name="Syed K."/>
            <person name="Yadav J."/>
            <person name="Mgbeahuruike A.C."/>
            <person name="Kovalchuk A."/>
            <person name="Asiegbu F.O."/>
            <person name="Lackner G."/>
            <person name="Hoffmeister D."/>
            <person name="Rencoret J."/>
            <person name="Gutierrez A."/>
            <person name="Sun H."/>
            <person name="Lindquist E."/>
            <person name="Barry K."/>
            <person name="Riley R."/>
            <person name="Grigoriev I.V."/>
            <person name="Henrissat B."/>
            <person name="Kues U."/>
            <person name="Berka R.M."/>
            <person name="Martinez A.T."/>
            <person name="Covert S.F."/>
            <person name="Blanchette R.A."/>
            <person name="Cullen D."/>
        </authorList>
    </citation>
    <scope>NUCLEOTIDE SEQUENCE [LARGE SCALE GENOMIC DNA]</scope>
    <source>
        <strain evidence="2 3">11061_1 CR5-6</strain>
    </source>
</reference>
<dbReference type="Proteomes" id="UP000053257">
    <property type="component" value="Unassembled WGS sequence"/>
</dbReference>
<dbReference type="AlphaFoldDB" id="A0A0C3S9W5"/>
<proteinExistence type="predicted"/>
<feature type="region of interest" description="Disordered" evidence="1">
    <location>
        <begin position="38"/>
        <end position="77"/>
    </location>
</feature>
<evidence type="ECO:0000256" key="1">
    <source>
        <dbReference type="SAM" id="MobiDB-lite"/>
    </source>
</evidence>
<feature type="compositionally biased region" description="Basic and acidic residues" evidence="1">
    <location>
        <begin position="53"/>
        <end position="62"/>
    </location>
</feature>
<dbReference type="EMBL" id="KN840476">
    <property type="protein sequence ID" value="KIP08667.1"/>
    <property type="molecule type" value="Genomic_DNA"/>
</dbReference>
<feature type="compositionally biased region" description="Polar residues" evidence="1">
    <location>
        <begin position="64"/>
        <end position="77"/>
    </location>
</feature>
<organism evidence="2 3">
    <name type="scientific">Phlebiopsis gigantea (strain 11061_1 CR5-6)</name>
    <name type="common">White-rot fungus</name>
    <name type="synonym">Peniophora gigantea</name>
    <dbReference type="NCBI Taxonomy" id="745531"/>
    <lineage>
        <taxon>Eukaryota</taxon>
        <taxon>Fungi</taxon>
        <taxon>Dikarya</taxon>
        <taxon>Basidiomycota</taxon>
        <taxon>Agaricomycotina</taxon>
        <taxon>Agaricomycetes</taxon>
        <taxon>Polyporales</taxon>
        <taxon>Phanerochaetaceae</taxon>
        <taxon>Phlebiopsis</taxon>
    </lineage>
</organism>
<sequence length="77" mass="8520">MEGLSKRLSSRRPFLGSPCILCTHYSLSEEQSRARGTAYPAWQPARQSHYKHTPTDGSRENATKIPTTSTPVILSSS</sequence>
<gene>
    <name evidence="2" type="ORF">PHLGIDRAFT_365585</name>
</gene>
<evidence type="ECO:0000313" key="3">
    <source>
        <dbReference type="Proteomes" id="UP000053257"/>
    </source>
</evidence>
<evidence type="ECO:0000313" key="2">
    <source>
        <dbReference type="EMBL" id="KIP08667.1"/>
    </source>
</evidence>
<protein>
    <submittedName>
        <fullName evidence="2">Uncharacterized protein</fullName>
    </submittedName>
</protein>
<name>A0A0C3S9W5_PHLG1</name>